<proteinExistence type="predicted"/>
<comment type="caution">
    <text evidence="1">The sequence shown here is derived from an EMBL/GenBank/DDBJ whole genome shotgun (WGS) entry which is preliminary data.</text>
</comment>
<gene>
    <name evidence="1" type="ORF">BE08_11305</name>
</gene>
<dbReference type="EMBL" id="JELY01003058">
    <property type="protein sequence ID" value="KYF50869.1"/>
    <property type="molecule type" value="Genomic_DNA"/>
</dbReference>
<sequence length="159" mass="16752">MLDVAEATVKTIAAPGPFIHAAYADQAAVVLLGLGVPFDVTGQSVTHHRVSGRLAFVRALPDAKVVAMDAPAPFSWMSLSPDGRQLVLADGQDVYVCACDGTSVEIAAQHKLPASLEAALVVHERELLIAIDTQSKQGVVSAWRIGLQRSPSLSWLTSA</sequence>
<accession>A0A150P5A4</accession>
<reference evidence="1 2" key="1">
    <citation type="submission" date="2014-02" db="EMBL/GenBank/DDBJ databases">
        <title>The small core and large imbalanced accessory genome model reveals a collaborative survival strategy of Sorangium cellulosum strains in nature.</title>
        <authorList>
            <person name="Han K."/>
            <person name="Peng R."/>
            <person name="Blom J."/>
            <person name="Li Y.-Z."/>
        </authorList>
    </citation>
    <scope>NUCLEOTIDE SEQUENCE [LARGE SCALE GENOMIC DNA]</scope>
    <source>
        <strain evidence="1 2">So0157-25</strain>
    </source>
</reference>
<organism evidence="1 2">
    <name type="scientific">Sorangium cellulosum</name>
    <name type="common">Polyangium cellulosum</name>
    <dbReference type="NCBI Taxonomy" id="56"/>
    <lineage>
        <taxon>Bacteria</taxon>
        <taxon>Pseudomonadati</taxon>
        <taxon>Myxococcota</taxon>
        <taxon>Polyangia</taxon>
        <taxon>Polyangiales</taxon>
        <taxon>Polyangiaceae</taxon>
        <taxon>Sorangium</taxon>
    </lineage>
</organism>
<evidence type="ECO:0000313" key="2">
    <source>
        <dbReference type="Proteomes" id="UP000075420"/>
    </source>
</evidence>
<dbReference type="AlphaFoldDB" id="A0A150P5A4"/>
<evidence type="ECO:0000313" key="1">
    <source>
        <dbReference type="EMBL" id="KYF50869.1"/>
    </source>
</evidence>
<dbReference type="Proteomes" id="UP000075420">
    <property type="component" value="Unassembled WGS sequence"/>
</dbReference>
<protein>
    <submittedName>
        <fullName evidence="1">Uncharacterized protein</fullName>
    </submittedName>
</protein>
<name>A0A150P5A4_SORCE</name>